<proteinExistence type="predicted"/>
<dbReference type="Pfam" id="PF00753">
    <property type="entry name" value="Lactamase_B"/>
    <property type="match status" value="1"/>
</dbReference>
<dbReference type="Gene3D" id="3.60.15.10">
    <property type="entry name" value="Ribonuclease Z/Hydroxyacylglutathione hydrolase-like"/>
    <property type="match status" value="1"/>
</dbReference>
<dbReference type="AlphaFoldDB" id="F4H276"/>
<reference evidence="3 4" key="1">
    <citation type="submission" date="2011-04" db="EMBL/GenBank/DDBJ databases">
        <title>Complete sequence of Cellulomonas fimi ATCC 484.</title>
        <authorList>
            <consortium name="US DOE Joint Genome Institute"/>
            <person name="Lucas S."/>
            <person name="Han J."/>
            <person name="Lapidus A."/>
            <person name="Cheng J.-F."/>
            <person name="Goodwin L."/>
            <person name="Pitluck S."/>
            <person name="Peters L."/>
            <person name="Chertkov O."/>
            <person name="Detter J.C."/>
            <person name="Han C."/>
            <person name="Tapia R."/>
            <person name="Land M."/>
            <person name="Hauser L."/>
            <person name="Kyrpides N."/>
            <person name="Ivanova N."/>
            <person name="Ovchinnikova G."/>
            <person name="Pagani I."/>
            <person name="Mead D."/>
            <person name="Brumm P."/>
            <person name="Woyke T."/>
        </authorList>
    </citation>
    <scope>NUCLEOTIDE SEQUENCE [LARGE SCALE GENOMIC DNA]</scope>
    <source>
        <strain evidence="4">ATCC 484 / DSM 20113 / JCM 1341 / NBRC 15513 / NCIMB 8980 / NCTC 7547</strain>
    </source>
</reference>
<dbReference type="SMART" id="SM00849">
    <property type="entry name" value="Lactamase_B"/>
    <property type="match status" value="1"/>
</dbReference>
<dbReference type="HOGENOM" id="CLU_1137029_0_0_11"/>
<dbReference type="EMBL" id="CP002666">
    <property type="protein sequence ID" value="AEE46373.1"/>
    <property type="molecule type" value="Genomic_DNA"/>
</dbReference>
<dbReference type="STRING" id="590998.Celf_2245"/>
<dbReference type="CDD" id="cd06262">
    <property type="entry name" value="metallo-hydrolase-like_MBL-fold"/>
    <property type="match status" value="1"/>
</dbReference>
<evidence type="ECO:0000313" key="3">
    <source>
        <dbReference type="EMBL" id="AEE46373.1"/>
    </source>
</evidence>
<dbReference type="InterPro" id="IPR036866">
    <property type="entry name" value="RibonucZ/Hydroxyglut_hydro"/>
</dbReference>
<feature type="region of interest" description="Disordered" evidence="1">
    <location>
        <begin position="60"/>
        <end position="84"/>
    </location>
</feature>
<dbReference type="KEGG" id="cfi:Celf_2245"/>
<evidence type="ECO:0000313" key="4">
    <source>
        <dbReference type="Proteomes" id="UP000008460"/>
    </source>
</evidence>
<gene>
    <name evidence="3" type="ordered locus">Celf_2245</name>
</gene>
<accession>F4H276</accession>
<keyword evidence="4" id="KW-1185">Reference proteome</keyword>
<dbReference type="PANTHER" id="PTHR42951:SF22">
    <property type="entry name" value="METALLO BETA-LACTAMASE SUPERFAMILY LIPOPROTEIN"/>
    <property type="match status" value="1"/>
</dbReference>
<sequence length="250" mass="26585">MVVGDDGAALVVDPALTASEVAGLSAAVARRGWRPRAVWSTHAHWDHVLDGPGLRGLPRWRGGPARTVDTGWRSRTEAERDADPELARHLSTHEDAAPDVVLEAPLPYPRAADGRVDWSGPTLVVVEHTAHAPDHGGLVVVDARVLVCGDMLSDREVPLLDTDAPDPLGRYAAGLDALERAAVEHDVDVVVPGHGTPGDGDELRRRLDADRAYLDGLRTGAAAADPRLADPQVAAVHDAQVASLHHHEEP</sequence>
<name>F4H276_CELFA</name>
<dbReference type="SUPFAM" id="SSF56281">
    <property type="entry name" value="Metallo-hydrolase/oxidoreductase"/>
    <property type="match status" value="1"/>
</dbReference>
<dbReference type="InterPro" id="IPR001279">
    <property type="entry name" value="Metallo-B-lactamas"/>
</dbReference>
<organism evidence="3 4">
    <name type="scientific">Cellulomonas fimi (strain ATCC 484 / DSM 20113 / JCM 1341 / CCUG 24087 / LMG 16345 / NBRC 15513 / NCIMB 8980 / NCTC 7547 / NRS-133)</name>
    <dbReference type="NCBI Taxonomy" id="590998"/>
    <lineage>
        <taxon>Bacteria</taxon>
        <taxon>Bacillati</taxon>
        <taxon>Actinomycetota</taxon>
        <taxon>Actinomycetes</taxon>
        <taxon>Micrococcales</taxon>
        <taxon>Cellulomonadaceae</taxon>
        <taxon>Cellulomonas</taxon>
    </lineage>
</organism>
<dbReference type="eggNOG" id="COG0491">
    <property type="taxonomic scope" value="Bacteria"/>
</dbReference>
<evidence type="ECO:0000259" key="2">
    <source>
        <dbReference type="SMART" id="SM00849"/>
    </source>
</evidence>
<dbReference type="Proteomes" id="UP000008460">
    <property type="component" value="Chromosome"/>
</dbReference>
<dbReference type="InterPro" id="IPR050855">
    <property type="entry name" value="NDM-1-like"/>
</dbReference>
<dbReference type="PANTHER" id="PTHR42951">
    <property type="entry name" value="METALLO-BETA-LACTAMASE DOMAIN-CONTAINING"/>
    <property type="match status" value="1"/>
</dbReference>
<dbReference type="RefSeq" id="WP_013771399.1">
    <property type="nucleotide sequence ID" value="NC_015514.1"/>
</dbReference>
<feature type="compositionally biased region" description="Basic and acidic residues" evidence="1">
    <location>
        <begin position="72"/>
        <end position="84"/>
    </location>
</feature>
<protein>
    <submittedName>
        <fullName evidence="3">Beta-lactamase domain protein</fullName>
    </submittedName>
</protein>
<evidence type="ECO:0000256" key="1">
    <source>
        <dbReference type="SAM" id="MobiDB-lite"/>
    </source>
</evidence>
<feature type="domain" description="Metallo-beta-lactamase" evidence="2">
    <location>
        <begin position="1"/>
        <end position="194"/>
    </location>
</feature>